<dbReference type="EMBL" id="BKCJ010489723">
    <property type="protein sequence ID" value="GFA79709.1"/>
    <property type="molecule type" value="Genomic_DNA"/>
</dbReference>
<dbReference type="Gene3D" id="2.60.120.560">
    <property type="entry name" value="Exo-inulinase, domain 1"/>
    <property type="match status" value="1"/>
</dbReference>
<evidence type="ECO:0000259" key="4">
    <source>
        <dbReference type="Pfam" id="PF00251"/>
    </source>
</evidence>
<feature type="non-terminal residue" evidence="5">
    <location>
        <position position="1"/>
    </location>
</feature>
<comment type="caution">
    <text evidence="5">The sequence shown here is derived from an EMBL/GenBank/DDBJ whole genome shotgun (WGS) entry which is preliminary data.</text>
</comment>
<organism evidence="5">
    <name type="scientific">Tanacetum cinerariifolium</name>
    <name type="common">Dalmatian daisy</name>
    <name type="synonym">Chrysanthemum cinerariifolium</name>
    <dbReference type="NCBI Taxonomy" id="118510"/>
    <lineage>
        <taxon>Eukaryota</taxon>
        <taxon>Viridiplantae</taxon>
        <taxon>Streptophyta</taxon>
        <taxon>Embryophyta</taxon>
        <taxon>Tracheophyta</taxon>
        <taxon>Spermatophyta</taxon>
        <taxon>Magnoliopsida</taxon>
        <taxon>eudicotyledons</taxon>
        <taxon>Gunneridae</taxon>
        <taxon>Pentapetalae</taxon>
        <taxon>asterids</taxon>
        <taxon>campanulids</taxon>
        <taxon>Asterales</taxon>
        <taxon>Asteraceae</taxon>
        <taxon>Asteroideae</taxon>
        <taxon>Anthemideae</taxon>
        <taxon>Anthemidinae</taxon>
        <taxon>Tanacetum</taxon>
    </lineage>
</organism>
<keyword evidence="3" id="KW-0326">Glycosidase</keyword>
<comment type="similarity">
    <text evidence="1">Belongs to the glycosyl hydrolase 32 family.</text>
</comment>
<sequence>LWSWINEGDSESDDNKRGWSGLQSIPRSIWLSENGDQLVQWPVKELDKLPEVLSSEVADPQILCTQKNASVSGSHGPFGLLVLASKDLTEHTDVFFRVFRSADSFRVLMCSDQTRWAGLVKMDRSGQNGRSGLGEYRSFEKLAGYGSNG</sequence>
<dbReference type="InterPro" id="IPR013148">
    <property type="entry name" value="Glyco_hydro_32_N"/>
</dbReference>
<evidence type="ECO:0000313" key="5">
    <source>
        <dbReference type="EMBL" id="GFA79709.1"/>
    </source>
</evidence>
<dbReference type="SUPFAM" id="SSF75005">
    <property type="entry name" value="Arabinanase/levansucrase/invertase"/>
    <property type="match status" value="1"/>
</dbReference>
<dbReference type="GO" id="GO:0016798">
    <property type="term" value="F:hydrolase activity, acting on glycosyl bonds"/>
    <property type="evidence" value="ECO:0007669"/>
    <property type="project" value="UniProtKB-KW"/>
</dbReference>
<accession>A0A699KAT8</accession>
<keyword evidence="2 5" id="KW-0378">Hydrolase</keyword>
<name>A0A699KAT8_TANCI</name>
<evidence type="ECO:0000256" key="1">
    <source>
        <dbReference type="ARBA" id="ARBA00009902"/>
    </source>
</evidence>
<dbReference type="AlphaFoldDB" id="A0A699KAT8"/>
<proteinExistence type="inferred from homology"/>
<dbReference type="InterPro" id="IPR050551">
    <property type="entry name" value="Fructan_Metab_Enzymes"/>
</dbReference>
<dbReference type="PANTHER" id="PTHR31953">
    <property type="entry name" value="BETA-FRUCTOFURANOSIDASE, INSOLUBLE ISOENZYME CWINV1-RELATED"/>
    <property type="match status" value="1"/>
</dbReference>
<evidence type="ECO:0000256" key="3">
    <source>
        <dbReference type="ARBA" id="ARBA00023295"/>
    </source>
</evidence>
<reference evidence="5" key="1">
    <citation type="journal article" date="2019" name="Sci. Rep.">
        <title>Draft genome of Tanacetum cinerariifolium, the natural source of mosquito coil.</title>
        <authorList>
            <person name="Yamashiro T."/>
            <person name="Shiraishi A."/>
            <person name="Satake H."/>
            <person name="Nakayama K."/>
        </authorList>
    </citation>
    <scope>NUCLEOTIDE SEQUENCE</scope>
</reference>
<dbReference type="Pfam" id="PF00251">
    <property type="entry name" value="Glyco_hydro_32N"/>
    <property type="match status" value="1"/>
</dbReference>
<feature type="domain" description="Glycosyl hydrolase family 32 N-terminal" evidence="4">
    <location>
        <begin position="1"/>
        <end position="42"/>
    </location>
</feature>
<evidence type="ECO:0000256" key="2">
    <source>
        <dbReference type="ARBA" id="ARBA00022801"/>
    </source>
</evidence>
<protein>
    <submittedName>
        <fullName evidence="5">Putative glycoside hydrolase, family 32</fullName>
    </submittedName>
</protein>
<gene>
    <name evidence="5" type="ORF">Tci_651681</name>
</gene>
<dbReference type="InterPro" id="IPR023296">
    <property type="entry name" value="Glyco_hydro_beta-prop_sf"/>
</dbReference>